<dbReference type="EMBL" id="JADNRY010000009">
    <property type="protein sequence ID" value="KAF9075416.1"/>
    <property type="molecule type" value="Genomic_DNA"/>
</dbReference>
<feature type="domain" description="Aminotransferase class V" evidence="2">
    <location>
        <begin position="159"/>
        <end position="327"/>
    </location>
</feature>
<gene>
    <name evidence="3" type="ORF">BDP27DRAFT_1031597</name>
</gene>
<evidence type="ECO:0000313" key="3">
    <source>
        <dbReference type="EMBL" id="KAF9075416.1"/>
    </source>
</evidence>
<dbReference type="PANTHER" id="PTHR43092">
    <property type="entry name" value="L-CYSTEINE DESULFHYDRASE"/>
    <property type="match status" value="1"/>
</dbReference>
<evidence type="ECO:0000259" key="2">
    <source>
        <dbReference type="Pfam" id="PF00266"/>
    </source>
</evidence>
<keyword evidence="3" id="KW-0808">Transferase</keyword>
<name>A0A9P5Q5G3_9AGAR</name>
<evidence type="ECO:0000256" key="1">
    <source>
        <dbReference type="ARBA" id="ARBA00022898"/>
    </source>
</evidence>
<dbReference type="InterPro" id="IPR000192">
    <property type="entry name" value="Aminotrans_V_dom"/>
</dbReference>
<dbReference type="Pfam" id="PF00266">
    <property type="entry name" value="Aminotran_5"/>
    <property type="match status" value="2"/>
</dbReference>
<sequence length="429" mass="48676">MRKCFSFDPEYINMNHGSYGSLPIPVAKALEPYYALAEGNPDLFHRFTSIDLIRDVRKRMAEFVGVAHADEVVFVPNASHGLNTILRSFIWEAEDIICSCSTSYNSISRTAQFISDLPPHPTHAIFTINFPTSHTEILQNWRSFLRSLNTTRAQAVGDLGRRSKIVAIVDSIISVPGALLPWEEMVKICKEEDVWSVIDAAHSVGQEQNLNLVEADPDFWVTNCHKWLFAKRGCGLLYVPMRNQHIIRASFPTSHAYLSPKDRQGPNFVEQFEWNGTIDFVPYISASCALDFREWLGGEEVINTYCHRIALEGGKRLAQILGTEIIDEHQGFQFTLNMVNVAVPFPPTMSSDAEIDMAFRKKLLIKKNIYPAFFYHNGKWWMRCSSQIWSQVEDFEVLGELVLIACKEIIAEFGDGSNLVENETKGDTE</sequence>
<keyword evidence="4" id="KW-1185">Reference proteome</keyword>
<proteinExistence type="predicted"/>
<dbReference type="InterPro" id="IPR015421">
    <property type="entry name" value="PyrdxlP-dep_Trfase_major"/>
</dbReference>
<accession>A0A9P5Q5G3</accession>
<organism evidence="3 4">
    <name type="scientific">Rhodocollybia butyracea</name>
    <dbReference type="NCBI Taxonomy" id="206335"/>
    <lineage>
        <taxon>Eukaryota</taxon>
        <taxon>Fungi</taxon>
        <taxon>Dikarya</taxon>
        <taxon>Basidiomycota</taxon>
        <taxon>Agaricomycotina</taxon>
        <taxon>Agaricomycetes</taxon>
        <taxon>Agaricomycetidae</taxon>
        <taxon>Agaricales</taxon>
        <taxon>Marasmiineae</taxon>
        <taxon>Omphalotaceae</taxon>
        <taxon>Rhodocollybia</taxon>
    </lineage>
</organism>
<dbReference type="SUPFAM" id="SSF53383">
    <property type="entry name" value="PLP-dependent transferases"/>
    <property type="match status" value="1"/>
</dbReference>
<dbReference type="PANTHER" id="PTHR43092:SF2">
    <property type="entry name" value="HERCYNYLCYSTEINE SULFOXIDE LYASE"/>
    <property type="match status" value="1"/>
</dbReference>
<protein>
    <submittedName>
        <fullName evidence="3">Pyridoxal phosphate-dependent transferase</fullName>
    </submittedName>
</protein>
<dbReference type="OrthoDB" id="5978656at2759"/>
<dbReference type="AlphaFoldDB" id="A0A9P5Q5G3"/>
<reference evidence="3" key="1">
    <citation type="submission" date="2020-11" db="EMBL/GenBank/DDBJ databases">
        <authorList>
            <consortium name="DOE Joint Genome Institute"/>
            <person name="Ahrendt S."/>
            <person name="Riley R."/>
            <person name="Andreopoulos W."/>
            <person name="Labutti K."/>
            <person name="Pangilinan J."/>
            <person name="Ruiz-Duenas F.J."/>
            <person name="Barrasa J.M."/>
            <person name="Sanchez-Garcia M."/>
            <person name="Camarero S."/>
            <person name="Miyauchi S."/>
            <person name="Serrano A."/>
            <person name="Linde D."/>
            <person name="Babiker R."/>
            <person name="Drula E."/>
            <person name="Ayuso-Fernandez I."/>
            <person name="Pacheco R."/>
            <person name="Padilla G."/>
            <person name="Ferreira P."/>
            <person name="Barriuso J."/>
            <person name="Kellner H."/>
            <person name="Castanera R."/>
            <person name="Alfaro M."/>
            <person name="Ramirez L."/>
            <person name="Pisabarro A.G."/>
            <person name="Kuo A."/>
            <person name="Tritt A."/>
            <person name="Lipzen A."/>
            <person name="He G."/>
            <person name="Yan M."/>
            <person name="Ng V."/>
            <person name="Cullen D."/>
            <person name="Martin F."/>
            <person name="Rosso M.-N."/>
            <person name="Henrissat B."/>
            <person name="Hibbett D."/>
            <person name="Martinez A.T."/>
            <person name="Grigoriev I.V."/>
        </authorList>
    </citation>
    <scope>NUCLEOTIDE SEQUENCE</scope>
    <source>
        <strain evidence="3">AH 40177</strain>
    </source>
</reference>
<dbReference type="Gene3D" id="3.40.640.10">
    <property type="entry name" value="Type I PLP-dependent aspartate aminotransferase-like (Major domain)"/>
    <property type="match status" value="1"/>
</dbReference>
<evidence type="ECO:0000313" key="4">
    <source>
        <dbReference type="Proteomes" id="UP000772434"/>
    </source>
</evidence>
<feature type="domain" description="Aminotransferase class V" evidence="2">
    <location>
        <begin position="22"/>
        <end position="112"/>
    </location>
</feature>
<keyword evidence="1" id="KW-0663">Pyridoxal phosphate</keyword>
<dbReference type="GO" id="GO:0016740">
    <property type="term" value="F:transferase activity"/>
    <property type="evidence" value="ECO:0007669"/>
    <property type="project" value="UniProtKB-KW"/>
</dbReference>
<comment type="caution">
    <text evidence="3">The sequence shown here is derived from an EMBL/GenBank/DDBJ whole genome shotgun (WGS) entry which is preliminary data.</text>
</comment>
<dbReference type="InterPro" id="IPR015424">
    <property type="entry name" value="PyrdxlP-dep_Trfase"/>
</dbReference>
<dbReference type="Proteomes" id="UP000772434">
    <property type="component" value="Unassembled WGS sequence"/>
</dbReference>